<dbReference type="EMBL" id="JAUDCG010000037">
    <property type="protein sequence ID" value="MDM8157662.1"/>
    <property type="molecule type" value="Genomic_DNA"/>
</dbReference>
<name>A0ABT7UDI6_9FIRM</name>
<keyword evidence="2" id="KW-0472">Membrane</keyword>
<feature type="domain" description="EamA" evidence="3">
    <location>
        <begin position="2"/>
        <end position="134"/>
    </location>
</feature>
<feature type="transmembrane region" description="Helical" evidence="2">
    <location>
        <begin position="121"/>
        <end position="137"/>
    </location>
</feature>
<proteinExistence type="inferred from homology"/>
<feature type="transmembrane region" description="Helical" evidence="2">
    <location>
        <begin position="65"/>
        <end position="86"/>
    </location>
</feature>
<dbReference type="RefSeq" id="WP_289608107.1">
    <property type="nucleotide sequence ID" value="NZ_JAUDCG010000037.1"/>
</dbReference>
<feature type="transmembrane region" description="Helical" evidence="2">
    <location>
        <begin position="31"/>
        <end position="53"/>
    </location>
</feature>
<sequence>MLWVAFAFGSAFFAGITAILAKIGIRDVDSTLATALRTVVILLFSWLLVFVVGSQGELRSISSETIAFLVLSGLSTGASWLCYFKALQLGNVNKVTPIDKLSILVTIVFSSLMLKEHLSKKAFIGLVLILVGTGAMLL</sequence>
<evidence type="ECO:0000313" key="4">
    <source>
        <dbReference type="EMBL" id="MDM8157662.1"/>
    </source>
</evidence>
<evidence type="ECO:0000259" key="3">
    <source>
        <dbReference type="Pfam" id="PF00892"/>
    </source>
</evidence>
<keyword evidence="2" id="KW-1133">Transmembrane helix</keyword>
<protein>
    <submittedName>
        <fullName evidence="4">EamA family transporter</fullName>
    </submittedName>
</protein>
<gene>
    <name evidence="4" type="ORF">QUV96_08430</name>
</gene>
<reference evidence="4" key="2">
    <citation type="submission" date="2023-06" db="EMBL/GenBank/DDBJ databases">
        <authorList>
            <person name="Zeman M."/>
            <person name="Kubasova T."/>
            <person name="Jahodarova E."/>
            <person name="Nykrynova M."/>
            <person name="Rychlik I."/>
        </authorList>
    </citation>
    <scope>NUCLEOTIDE SEQUENCE</scope>
    <source>
        <strain evidence="4">ET39</strain>
    </source>
</reference>
<dbReference type="PANTHER" id="PTHR22911">
    <property type="entry name" value="ACYL-MALONYL CONDENSING ENZYME-RELATED"/>
    <property type="match status" value="1"/>
</dbReference>
<reference evidence="4" key="1">
    <citation type="submission" date="2023-06" db="EMBL/GenBank/DDBJ databases">
        <title>Identification and characterization of horizontal gene transfer across gut microbiota members of farm animals based on homology search.</title>
        <authorList>
            <person name="Schwarzerova J."/>
            <person name="Nykrynova M."/>
            <person name="Jureckova K."/>
            <person name="Cejkova D."/>
            <person name="Rychlik I."/>
        </authorList>
    </citation>
    <scope>NUCLEOTIDE SEQUENCE</scope>
    <source>
        <strain evidence="4">ET39</strain>
    </source>
</reference>
<organism evidence="4 5">
    <name type="scientific">Amedibacillus dolichus</name>
    <dbReference type="NCBI Taxonomy" id="31971"/>
    <lineage>
        <taxon>Bacteria</taxon>
        <taxon>Bacillati</taxon>
        <taxon>Bacillota</taxon>
        <taxon>Erysipelotrichia</taxon>
        <taxon>Erysipelotrichales</taxon>
        <taxon>Erysipelotrichaceae</taxon>
        <taxon>Amedibacillus</taxon>
    </lineage>
</organism>
<comment type="similarity">
    <text evidence="1">Belongs to the EamA transporter family.</text>
</comment>
<accession>A0ABT7UDI6</accession>
<evidence type="ECO:0000256" key="2">
    <source>
        <dbReference type="SAM" id="Phobius"/>
    </source>
</evidence>
<dbReference type="InterPro" id="IPR000620">
    <property type="entry name" value="EamA_dom"/>
</dbReference>
<dbReference type="Proteomes" id="UP001529340">
    <property type="component" value="Unassembled WGS sequence"/>
</dbReference>
<dbReference type="Pfam" id="PF00892">
    <property type="entry name" value="EamA"/>
    <property type="match status" value="1"/>
</dbReference>
<keyword evidence="5" id="KW-1185">Reference proteome</keyword>
<dbReference type="PANTHER" id="PTHR22911:SF137">
    <property type="entry name" value="SOLUTE CARRIER FAMILY 35 MEMBER G2-RELATED"/>
    <property type="match status" value="1"/>
</dbReference>
<evidence type="ECO:0000313" key="5">
    <source>
        <dbReference type="Proteomes" id="UP001529340"/>
    </source>
</evidence>
<evidence type="ECO:0000256" key="1">
    <source>
        <dbReference type="ARBA" id="ARBA00007362"/>
    </source>
</evidence>
<dbReference type="InterPro" id="IPR037185">
    <property type="entry name" value="EmrE-like"/>
</dbReference>
<dbReference type="SUPFAM" id="SSF103481">
    <property type="entry name" value="Multidrug resistance efflux transporter EmrE"/>
    <property type="match status" value="1"/>
</dbReference>
<comment type="caution">
    <text evidence="4">The sequence shown here is derived from an EMBL/GenBank/DDBJ whole genome shotgun (WGS) entry which is preliminary data.</text>
</comment>
<keyword evidence="2" id="KW-0812">Transmembrane</keyword>
<dbReference type="Gene3D" id="1.10.3730.20">
    <property type="match status" value="1"/>
</dbReference>